<keyword evidence="2" id="KW-1185">Reference proteome</keyword>
<feature type="domain" description="Agenet" evidence="1">
    <location>
        <begin position="1"/>
        <end position="69"/>
    </location>
</feature>
<protein>
    <submittedName>
        <fullName evidence="3">Protein AGENET DOMAIN (AGD)-CONTAINING P1-like</fullName>
    </submittedName>
</protein>
<dbReference type="OMA" id="WFGFIYG"/>
<feature type="domain" description="Agenet" evidence="1">
    <location>
        <begin position="73"/>
        <end position="128"/>
    </location>
</feature>
<dbReference type="CDD" id="cd20405">
    <property type="entry name" value="Tudor_Agenet_AtDUF_rpt1_3"/>
    <property type="match status" value="1"/>
</dbReference>
<evidence type="ECO:0000259" key="1">
    <source>
        <dbReference type="SMART" id="SM00743"/>
    </source>
</evidence>
<dbReference type="InterPro" id="IPR014002">
    <property type="entry name" value="Agenet_dom_plant"/>
</dbReference>
<dbReference type="AlphaFoldDB" id="A0A1S3WY90"/>
<evidence type="ECO:0000313" key="3">
    <source>
        <dbReference type="RefSeq" id="XP_016432461.1"/>
    </source>
</evidence>
<name>A0A1S3WY90_TOBAC</name>
<dbReference type="KEGG" id="nta:107759101"/>
<evidence type="ECO:0000313" key="2">
    <source>
        <dbReference type="Proteomes" id="UP000790787"/>
    </source>
</evidence>
<dbReference type="SMART" id="SM00743">
    <property type="entry name" value="Agenet"/>
    <property type="match status" value="2"/>
</dbReference>
<dbReference type="Proteomes" id="UP000790787">
    <property type="component" value="Chromosome 21"/>
</dbReference>
<dbReference type="PANTHER" id="PTHR31917:SF158">
    <property type="entry name" value="AGENET DOMAIN-CONTAINING PROTEIN"/>
    <property type="match status" value="1"/>
</dbReference>
<dbReference type="SMR" id="A0A1S3WY90"/>
<sequence length="131" mass="15194">MDFQKGDEVEVESGELGFIGSYYEATIISSIGTSRYKVNYKTLLTEDESELLEEIVTPSRVRPIPPHIANPVGDFNLYDGIDVFDNDGWWFGFIYGNIEFDYIVYFPTTDEELKYPPDVLRTHQEWTYKGK</sequence>
<dbReference type="Pfam" id="PF05641">
    <property type="entry name" value="Agenet"/>
    <property type="match status" value="1"/>
</dbReference>
<proteinExistence type="predicted"/>
<dbReference type="PANTHER" id="PTHR31917">
    <property type="entry name" value="AGENET DOMAIN-CONTAINING PROTEIN-RELATED"/>
    <property type="match status" value="1"/>
</dbReference>
<dbReference type="InterPro" id="IPR008395">
    <property type="entry name" value="Agenet-like_dom"/>
</dbReference>
<dbReference type="OrthoDB" id="938602at2759"/>
<dbReference type="STRING" id="4097.A0A1S3WY90"/>
<reference evidence="3" key="2">
    <citation type="submission" date="2025-08" db="UniProtKB">
        <authorList>
            <consortium name="RefSeq"/>
        </authorList>
    </citation>
    <scope>IDENTIFICATION</scope>
    <source>
        <tissue evidence="3">Leaf</tissue>
    </source>
</reference>
<organism evidence="2 3">
    <name type="scientific">Nicotiana tabacum</name>
    <name type="common">Common tobacco</name>
    <dbReference type="NCBI Taxonomy" id="4097"/>
    <lineage>
        <taxon>Eukaryota</taxon>
        <taxon>Viridiplantae</taxon>
        <taxon>Streptophyta</taxon>
        <taxon>Embryophyta</taxon>
        <taxon>Tracheophyta</taxon>
        <taxon>Spermatophyta</taxon>
        <taxon>Magnoliopsida</taxon>
        <taxon>eudicotyledons</taxon>
        <taxon>Gunneridae</taxon>
        <taxon>Pentapetalae</taxon>
        <taxon>asterids</taxon>
        <taxon>lamiids</taxon>
        <taxon>Solanales</taxon>
        <taxon>Solanaceae</taxon>
        <taxon>Nicotianoideae</taxon>
        <taxon>Nicotianeae</taxon>
        <taxon>Nicotiana</taxon>
    </lineage>
</organism>
<dbReference type="PaxDb" id="4097-A0A1S3WY90"/>
<gene>
    <name evidence="3" type="primary">LOC107759101</name>
</gene>
<reference evidence="2" key="1">
    <citation type="journal article" date="2014" name="Nat. Commun.">
        <title>The tobacco genome sequence and its comparison with those of tomato and potato.</title>
        <authorList>
            <person name="Sierro N."/>
            <person name="Battey J.N."/>
            <person name="Ouadi S."/>
            <person name="Bakaher N."/>
            <person name="Bovet L."/>
            <person name="Willig A."/>
            <person name="Goepfert S."/>
            <person name="Peitsch M.C."/>
            <person name="Ivanov N.V."/>
        </authorList>
    </citation>
    <scope>NUCLEOTIDE SEQUENCE [LARGE SCALE GENOMIC DNA]</scope>
</reference>
<accession>A0A1S3WY90</accession>
<dbReference type="RefSeq" id="XP_016432461.1">
    <property type="nucleotide sequence ID" value="XM_016576975.1"/>
</dbReference>
<dbReference type="GeneID" id="107759101"/>
<dbReference type="Gene3D" id="2.30.30.140">
    <property type="match status" value="1"/>
</dbReference>